<feature type="transmembrane region" description="Helical" evidence="12">
    <location>
        <begin position="99"/>
        <end position="120"/>
    </location>
</feature>
<gene>
    <name evidence="15" type="ORF">D9V32_07990</name>
</gene>
<dbReference type="GO" id="GO:0005886">
    <property type="term" value="C:plasma membrane"/>
    <property type="evidence" value="ECO:0007669"/>
    <property type="project" value="UniProtKB-SubCell"/>
</dbReference>
<dbReference type="PROSITE" id="PS51846">
    <property type="entry name" value="CNNM"/>
    <property type="match status" value="1"/>
</dbReference>
<evidence type="ECO:0000256" key="7">
    <source>
        <dbReference type="ARBA" id="ARBA00023122"/>
    </source>
</evidence>
<dbReference type="PANTHER" id="PTHR43099">
    <property type="entry name" value="UPF0053 PROTEIN YRKA"/>
    <property type="match status" value="1"/>
</dbReference>
<accession>A0A3L7A6X0</accession>
<feature type="transmembrane region" description="Helical" evidence="12">
    <location>
        <begin position="127"/>
        <end position="150"/>
    </location>
</feature>
<evidence type="ECO:0000256" key="12">
    <source>
        <dbReference type="SAM" id="Phobius"/>
    </source>
</evidence>
<keyword evidence="5" id="KW-0677">Repeat</keyword>
<evidence type="ECO:0000256" key="8">
    <source>
        <dbReference type="ARBA" id="ARBA00023136"/>
    </source>
</evidence>
<dbReference type="PROSITE" id="PS51371">
    <property type="entry name" value="CBS"/>
    <property type="match status" value="2"/>
</dbReference>
<dbReference type="Gene3D" id="3.30.465.10">
    <property type="match status" value="1"/>
</dbReference>
<organism evidence="15 16">
    <name type="scientific">Mycetocola tolaasinivorans</name>
    <dbReference type="NCBI Taxonomy" id="76635"/>
    <lineage>
        <taxon>Bacteria</taxon>
        <taxon>Bacillati</taxon>
        <taxon>Actinomycetota</taxon>
        <taxon>Actinomycetes</taxon>
        <taxon>Micrococcales</taxon>
        <taxon>Microbacteriaceae</taxon>
        <taxon>Mycetocola</taxon>
    </lineage>
</organism>
<dbReference type="SUPFAM" id="SSF54631">
    <property type="entry name" value="CBS-domain pair"/>
    <property type="match status" value="1"/>
</dbReference>
<dbReference type="PANTHER" id="PTHR43099:SF6">
    <property type="entry name" value="UPF0053 PROTEIN RV1842C"/>
    <property type="match status" value="1"/>
</dbReference>
<dbReference type="Pfam" id="PF00571">
    <property type="entry name" value="CBS"/>
    <property type="match status" value="2"/>
</dbReference>
<dbReference type="InterPro" id="IPR002550">
    <property type="entry name" value="CNNM"/>
</dbReference>
<sequence>MSEWVLLGIGLLLTVGTGLFVASEFAMVNLDRSDLEARRDRGEQKLTRTIGALRHTSTHLSSAQLGITLTTLLAGYTLEPGISRLLADPFLSWGISPDALTPITSVIAIVIATLISMIIGELVPKNLALALPLATAKVVMPFQTAFTAIFRPAVQVLNGSANGVLRSVGIEPKEELSGARTAEELSSLLRRSAGAGTLEADTATLLDRTLRFAAHDASDVMTPRLRVVAASRTDPAQAVLDLARETGFSRFPVIDTDIDDIVGIVHLKHAVSVPRERRADVPVSALQVDVLRVPETIPLDSLLGELRGRGLQMAVVVDEYGGTAGVATLEDLVEEIVGEVSDEHDRTSAGVVNSVEGVLFPGSLRPDELRERTGIVVPEEGPYETVAGYLMAMLGRVPTIGDEFVAEHGTFRVERMDGHRIDRIRFRAGDEPEDAQTPVWPRPGPADRVLAAAAAESASGETGAGTDGTAPAAPAAGITDAENRPPQTGPTTVSGAAETNTPDADRASTTEEGSTR</sequence>
<dbReference type="InterPro" id="IPR044751">
    <property type="entry name" value="Ion_transp-like_CBS"/>
</dbReference>
<dbReference type="SUPFAM" id="SSF56176">
    <property type="entry name" value="FAD-binding/transporter-associated domain-like"/>
    <property type="match status" value="1"/>
</dbReference>
<feature type="region of interest" description="Disordered" evidence="11">
    <location>
        <begin position="426"/>
        <end position="445"/>
    </location>
</feature>
<dbReference type="InterPro" id="IPR000644">
    <property type="entry name" value="CBS_dom"/>
</dbReference>
<dbReference type="InterPro" id="IPR051676">
    <property type="entry name" value="UPF0053_domain"/>
</dbReference>
<dbReference type="GO" id="GO:0050660">
    <property type="term" value="F:flavin adenine dinucleotide binding"/>
    <property type="evidence" value="ECO:0007669"/>
    <property type="project" value="InterPro"/>
</dbReference>
<evidence type="ECO:0000256" key="5">
    <source>
        <dbReference type="ARBA" id="ARBA00022737"/>
    </source>
</evidence>
<dbReference type="InterPro" id="IPR005170">
    <property type="entry name" value="Transptr-assoc_dom"/>
</dbReference>
<feature type="domain" description="CBS" evidence="13">
    <location>
        <begin position="285"/>
        <end position="343"/>
    </location>
</feature>
<dbReference type="InterPro" id="IPR016169">
    <property type="entry name" value="FAD-bd_PCMH_sub2"/>
</dbReference>
<dbReference type="RefSeq" id="WP_121648371.1">
    <property type="nucleotide sequence ID" value="NZ_RCUX01000005.1"/>
</dbReference>
<dbReference type="InterPro" id="IPR036318">
    <property type="entry name" value="FAD-bd_PCMH-like_sf"/>
</dbReference>
<dbReference type="SMART" id="SM00116">
    <property type="entry name" value="CBS"/>
    <property type="match status" value="2"/>
</dbReference>
<dbReference type="Proteomes" id="UP000272503">
    <property type="component" value="Unassembled WGS sequence"/>
</dbReference>
<name>A0A3L7A6X0_9MICO</name>
<dbReference type="SMART" id="SM01091">
    <property type="entry name" value="CorC_HlyC"/>
    <property type="match status" value="1"/>
</dbReference>
<keyword evidence="16" id="KW-1185">Reference proteome</keyword>
<evidence type="ECO:0000256" key="9">
    <source>
        <dbReference type="PROSITE-ProRule" id="PRU00703"/>
    </source>
</evidence>
<evidence type="ECO:0000256" key="4">
    <source>
        <dbReference type="ARBA" id="ARBA00022692"/>
    </source>
</evidence>
<dbReference type="CDD" id="cd04590">
    <property type="entry name" value="CBS_pair_CorC_HlyC_assoc"/>
    <property type="match status" value="1"/>
</dbReference>
<dbReference type="Gene3D" id="3.10.580.10">
    <property type="entry name" value="CBS-domain"/>
    <property type="match status" value="1"/>
</dbReference>
<evidence type="ECO:0000256" key="1">
    <source>
        <dbReference type="ARBA" id="ARBA00004651"/>
    </source>
</evidence>
<dbReference type="Pfam" id="PF01595">
    <property type="entry name" value="CNNM"/>
    <property type="match status" value="1"/>
</dbReference>
<evidence type="ECO:0000313" key="15">
    <source>
        <dbReference type="EMBL" id="RLP76086.1"/>
    </source>
</evidence>
<comment type="similarity">
    <text evidence="2">Belongs to the UPF0053 family.</text>
</comment>
<dbReference type="OrthoDB" id="110231at2"/>
<dbReference type="Pfam" id="PF03471">
    <property type="entry name" value="CorC_HlyC"/>
    <property type="match status" value="1"/>
</dbReference>
<feature type="compositionally biased region" description="Basic and acidic residues" evidence="11">
    <location>
        <begin position="503"/>
        <end position="516"/>
    </location>
</feature>
<evidence type="ECO:0000256" key="10">
    <source>
        <dbReference type="PROSITE-ProRule" id="PRU01193"/>
    </source>
</evidence>
<keyword evidence="3" id="KW-1003">Cell membrane</keyword>
<evidence type="ECO:0000259" key="14">
    <source>
        <dbReference type="PROSITE" id="PS51846"/>
    </source>
</evidence>
<feature type="domain" description="CNNM transmembrane" evidence="14">
    <location>
        <begin position="1"/>
        <end position="202"/>
    </location>
</feature>
<keyword evidence="8 10" id="KW-0472">Membrane</keyword>
<evidence type="ECO:0000256" key="11">
    <source>
        <dbReference type="SAM" id="MobiDB-lite"/>
    </source>
</evidence>
<comment type="subcellular location">
    <subcellularLocation>
        <location evidence="1">Cell membrane</location>
        <topology evidence="1">Multi-pass membrane protein</topology>
    </subcellularLocation>
</comment>
<dbReference type="EMBL" id="RCUX01000005">
    <property type="protein sequence ID" value="RLP76086.1"/>
    <property type="molecule type" value="Genomic_DNA"/>
</dbReference>
<keyword evidence="7 9" id="KW-0129">CBS domain</keyword>
<dbReference type="AlphaFoldDB" id="A0A3L7A6X0"/>
<evidence type="ECO:0000256" key="3">
    <source>
        <dbReference type="ARBA" id="ARBA00022475"/>
    </source>
</evidence>
<keyword evidence="4 10" id="KW-0812">Transmembrane</keyword>
<evidence type="ECO:0000256" key="6">
    <source>
        <dbReference type="ARBA" id="ARBA00022989"/>
    </source>
</evidence>
<feature type="compositionally biased region" description="Low complexity" evidence="11">
    <location>
        <begin position="467"/>
        <end position="480"/>
    </location>
</feature>
<evidence type="ECO:0000256" key="2">
    <source>
        <dbReference type="ARBA" id="ARBA00006337"/>
    </source>
</evidence>
<comment type="caution">
    <text evidence="15">The sequence shown here is derived from an EMBL/GenBank/DDBJ whole genome shotgun (WGS) entry which is preliminary data.</text>
</comment>
<evidence type="ECO:0000259" key="13">
    <source>
        <dbReference type="PROSITE" id="PS51371"/>
    </source>
</evidence>
<evidence type="ECO:0000313" key="16">
    <source>
        <dbReference type="Proteomes" id="UP000272503"/>
    </source>
</evidence>
<dbReference type="InterPro" id="IPR046342">
    <property type="entry name" value="CBS_dom_sf"/>
</dbReference>
<reference evidence="15 16" key="1">
    <citation type="submission" date="2018-10" db="EMBL/GenBank/DDBJ databases">
        <authorList>
            <person name="Li J."/>
        </authorList>
    </citation>
    <scope>NUCLEOTIDE SEQUENCE [LARGE SCALE GENOMIC DNA]</scope>
    <source>
        <strain evidence="15 16">IF 016277</strain>
    </source>
</reference>
<proteinExistence type="inferred from homology"/>
<feature type="domain" description="CBS" evidence="13">
    <location>
        <begin position="221"/>
        <end position="281"/>
    </location>
</feature>
<feature type="region of interest" description="Disordered" evidence="11">
    <location>
        <begin position="453"/>
        <end position="516"/>
    </location>
</feature>
<protein>
    <submittedName>
        <fullName evidence="15">HlyC/CorC family transporter</fullName>
    </submittedName>
</protein>
<feature type="compositionally biased region" description="Polar residues" evidence="11">
    <location>
        <begin position="485"/>
        <end position="502"/>
    </location>
</feature>
<keyword evidence="6 10" id="KW-1133">Transmembrane helix</keyword>